<dbReference type="Proteomes" id="UP000232615">
    <property type="component" value="Segment"/>
</dbReference>
<proteinExistence type="predicted"/>
<organism evidence="2 3">
    <name type="scientific">Tunisvirus fontaine2</name>
    <dbReference type="NCBI Taxonomy" id="1421067"/>
    <lineage>
        <taxon>Viruses</taxon>
        <taxon>Varidnaviria</taxon>
        <taxon>Bamfordvirae</taxon>
        <taxon>Nucleocytoviricota</taxon>
        <taxon>Megaviricetes</taxon>
        <taxon>Pimascovirales</taxon>
        <taxon>Pimascovirales incertae sedis</taxon>
        <taxon>Marseilleviridae</taxon>
        <taxon>Losannavirus</taxon>
        <taxon>Losannavirus tunisense</taxon>
    </lineage>
</organism>
<reference evidence="2 3" key="1">
    <citation type="journal article" date="2014" name="Arch. Virol.">
        <title>Complete genome sequence of Tunisvirus, a new member of the proposed family Marseilleviridae.</title>
        <authorList>
            <person name="Aherfi S."/>
            <person name="Boughalmi M."/>
            <person name="Pagnier I."/>
            <person name="Fournous G."/>
            <person name="La Scola B."/>
            <person name="Raoult D."/>
            <person name="Colson P."/>
        </authorList>
    </citation>
    <scope>NUCLEOTIDE SEQUENCE [LARGE SCALE GENOMIC DNA]</scope>
    <source>
        <strain evidence="2 3">U484</strain>
    </source>
</reference>
<sequence>MNRKSKYLQAAIEAFRQKYSLREDDIEGNEYSSRSMNGDPTWNCEVRLVEEDVDIRVWKEIYEGEEIVYHSWYHNTSLPSPEEFAKDVVSSPMERYPIFSLRTCQGLVLSLEKEVAELEKENASLKEDNKKLREENLELLWRPGGKGYEETRKHFEQIREENI</sequence>
<protein>
    <submittedName>
        <fullName evidence="2">Uncharacterized protein</fullName>
    </submittedName>
</protein>
<feature type="coiled-coil region" evidence="1">
    <location>
        <begin position="101"/>
        <end position="142"/>
    </location>
</feature>
<evidence type="ECO:0000313" key="2">
    <source>
        <dbReference type="EMBL" id="AHC55191.1"/>
    </source>
</evidence>
<dbReference type="EMBL" id="KF483846">
    <property type="protein sequence ID" value="AHC55191.1"/>
    <property type="molecule type" value="Genomic_DNA"/>
</dbReference>
<gene>
    <name evidence="2" type="ORF">TNS_ORF473</name>
</gene>
<keyword evidence="3" id="KW-1185">Reference proteome</keyword>
<keyword evidence="1" id="KW-0175">Coiled coil</keyword>
<evidence type="ECO:0000256" key="1">
    <source>
        <dbReference type="SAM" id="Coils"/>
    </source>
</evidence>
<accession>V9SFS6</accession>
<name>V9SFS6_9VIRU</name>
<evidence type="ECO:0000313" key="3">
    <source>
        <dbReference type="Proteomes" id="UP000232615"/>
    </source>
</evidence>